<protein>
    <submittedName>
        <fullName evidence="1">Uncharacterized protein</fullName>
    </submittedName>
</protein>
<sequence>MPLYSPSCSKSEVSGQEWRLFQRRLELHRRRTGKSPARILPVWCIPPHQPPTTAHLHDTRDEFDDDYRRHGLRYFMELKDNESRYQDFLLRFAREVVAAGDPTPPLLEGAVRDVLDAYGPTWEDWSPFRPGCPDPVLLREACPGNRVEGDARGFRQHLHTVEEFEDVLVQLLVDIRARLVNRAAVNRRVNGGRATRPVLTGPEG</sequence>
<keyword evidence="2" id="KW-1185">Reference proteome</keyword>
<accession>A0ABV9Y3J8</accession>
<dbReference type="Proteomes" id="UP001595833">
    <property type="component" value="Unassembled WGS sequence"/>
</dbReference>
<organism evidence="1 2">
    <name type="scientific">Saccharothrix xinjiangensis</name>
    <dbReference type="NCBI Taxonomy" id="204798"/>
    <lineage>
        <taxon>Bacteria</taxon>
        <taxon>Bacillati</taxon>
        <taxon>Actinomycetota</taxon>
        <taxon>Actinomycetes</taxon>
        <taxon>Pseudonocardiales</taxon>
        <taxon>Pseudonocardiaceae</taxon>
        <taxon>Saccharothrix</taxon>
    </lineage>
</organism>
<reference evidence="2" key="1">
    <citation type="journal article" date="2019" name="Int. J. Syst. Evol. Microbiol.">
        <title>The Global Catalogue of Microorganisms (GCM) 10K type strain sequencing project: providing services to taxonomists for standard genome sequencing and annotation.</title>
        <authorList>
            <consortium name="The Broad Institute Genomics Platform"/>
            <consortium name="The Broad Institute Genome Sequencing Center for Infectious Disease"/>
            <person name="Wu L."/>
            <person name="Ma J."/>
        </authorList>
    </citation>
    <scope>NUCLEOTIDE SEQUENCE [LARGE SCALE GENOMIC DNA]</scope>
    <source>
        <strain evidence="2">KCTC 12848</strain>
    </source>
</reference>
<evidence type="ECO:0000313" key="1">
    <source>
        <dbReference type="EMBL" id="MFC5056087.1"/>
    </source>
</evidence>
<dbReference type="EMBL" id="JBHSJB010000018">
    <property type="protein sequence ID" value="MFC5056087.1"/>
    <property type="molecule type" value="Genomic_DNA"/>
</dbReference>
<proteinExistence type="predicted"/>
<comment type="caution">
    <text evidence="1">The sequence shown here is derived from an EMBL/GenBank/DDBJ whole genome shotgun (WGS) entry which is preliminary data.</text>
</comment>
<dbReference type="RefSeq" id="WP_344039614.1">
    <property type="nucleotide sequence ID" value="NZ_BAAAKE010000017.1"/>
</dbReference>
<name>A0ABV9Y3J8_9PSEU</name>
<evidence type="ECO:0000313" key="2">
    <source>
        <dbReference type="Proteomes" id="UP001595833"/>
    </source>
</evidence>
<gene>
    <name evidence="1" type="ORF">ACFPFM_20305</name>
</gene>